<dbReference type="Pfam" id="PF06629">
    <property type="entry name" value="MipA"/>
    <property type="match status" value="1"/>
</dbReference>
<comment type="caution">
    <text evidence="7">The sequence shown here is derived from an EMBL/GenBank/DDBJ whole genome shotgun (WGS) entry which is preliminary data.</text>
</comment>
<evidence type="ECO:0000256" key="1">
    <source>
        <dbReference type="ARBA" id="ARBA00004442"/>
    </source>
</evidence>
<dbReference type="EMBL" id="JAVDWO010000002">
    <property type="protein sequence ID" value="MDR7191934.1"/>
    <property type="molecule type" value="Genomic_DNA"/>
</dbReference>
<evidence type="ECO:0000313" key="8">
    <source>
        <dbReference type="Proteomes" id="UP001256588"/>
    </source>
</evidence>
<evidence type="ECO:0000256" key="5">
    <source>
        <dbReference type="ARBA" id="ARBA00023237"/>
    </source>
</evidence>
<evidence type="ECO:0000256" key="3">
    <source>
        <dbReference type="ARBA" id="ARBA00022729"/>
    </source>
</evidence>
<evidence type="ECO:0000256" key="2">
    <source>
        <dbReference type="ARBA" id="ARBA00005722"/>
    </source>
</evidence>
<evidence type="ECO:0000313" key="7">
    <source>
        <dbReference type="EMBL" id="MDR7191934.1"/>
    </source>
</evidence>
<gene>
    <name evidence="7" type="ORF">J2W68_000642</name>
</gene>
<organism evidence="7 8">
    <name type="scientific">Luteimonas terrae</name>
    <dbReference type="NCBI Taxonomy" id="1530191"/>
    <lineage>
        <taxon>Bacteria</taxon>
        <taxon>Pseudomonadati</taxon>
        <taxon>Pseudomonadota</taxon>
        <taxon>Gammaproteobacteria</taxon>
        <taxon>Lysobacterales</taxon>
        <taxon>Lysobacteraceae</taxon>
        <taxon>Luteimonas</taxon>
    </lineage>
</organism>
<evidence type="ECO:0000256" key="4">
    <source>
        <dbReference type="ARBA" id="ARBA00023136"/>
    </source>
</evidence>
<feature type="chain" id="PRO_5045608313" evidence="6">
    <location>
        <begin position="18"/>
        <end position="263"/>
    </location>
</feature>
<accession>A0ABU1XT44</accession>
<dbReference type="RefSeq" id="WP_310232737.1">
    <property type="nucleotide sequence ID" value="NZ_JAVDWO010000002.1"/>
</dbReference>
<evidence type="ECO:0000256" key="6">
    <source>
        <dbReference type="SAM" id="SignalP"/>
    </source>
</evidence>
<keyword evidence="8" id="KW-1185">Reference proteome</keyword>
<comment type="subcellular location">
    <subcellularLocation>
        <location evidence="1">Cell outer membrane</location>
    </subcellularLocation>
</comment>
<keyword evidence="3 6" id="KW-0732">Signal</keyword>
<keyword evidence="5" id="KW-0998">Cell outer membrane</keyword>
<keyword evidence="4" id="KW-0472">Membrane</keyword>
<sequence>MKAALALFALIPGLALAQVRDERAGPPAQPPGWSLGVAIAAADSPYVGEGARVLPFPTFAYEGERLFLRGIAGGIHLVDTGAFQLDGLVSARLDGFDIDDLSASGLADNGLDARLLDDRDHGLDAGIGASWSGSFGRVRVHALADVTDTSGGHEFGVEYTYMLRSGAWTILPSAGVRWMSKDLTNYYFGTLDAEVARGVSRYNPGSAAVPSLSVAATRPLGERWSFIGGFTYRLLPDELSDSPLLERDADGIPSLFGGVSYRF</sequence>
<dbReference type="Proteomes" id="UP001256588">
    <property type="component" value="Unassembled WGS sequence"/>
</dbReference>
<comment type="similarity">
    <text evidence="2">Belongs to the MipA/OmpV family.</text>
</comment>
<dbReference type="PANTHER" id="PTHR38776">
    <property type="entry name" value="MLTA-INTERACTING PROTEIN-RELATED"/>
    <property type="match status" value="1"/>
</dbReference>
<feature type="signal peptide" evidence="6">
    <location>
        <begin position="1"/>
        <end position="17"/>
    </location>
</feature>
<reference evidence="7 8" key="1">
    <citation type="submission" date="2023-07" db="EMBL/GenBank/DDBJ databases">
        <title>Sorghum-associated microbial communities from plants grown in Nebraska, USA.</title>
        <authorList>
            <person name="Schachtman D."/>
        </authorList>
    </citation>
    <scope>NUCLEOTIDE SEQUENCE [LARGE SCALE GENOMIC DNA]</scope>
    <source>
        <strain evidence="7 8">4099</strain>
    </source>
</reference>
<dbReference type="InterPro" id="IPR010583">
    <property type="entry name" value="MipA"/>
</dbReference>
<name>A0ABU1XT44_9GAMM</name>
<dbReference type="PANTHER" id="PTHR38776:SF1">
    <property type="entry name" value="MLTA-INTERACTING PROTEIN-RELATED"/>
    <property type="match status" value="1"/>
</dbReference>
<protein>
    <submittedName>
        <fullName evidence="7">Outer membrane protein</fullName>
    </submittedName>
</protein>
<proteinExistence type="inferred from homology"/>